<dbReference type="PROSITE" id="PS51257">
    <property type="entry name" value="PROKAR_LIPOPROTEIN"/>
    <property type="match status" value="1"/>
</dbReference>
<name>A0A1Y5P1U1_9MICO</name>
<proteinExistence type="predicted"/>
<gene>
    <name evidence="3" type="ORF">MIPYR_110030</name>
</gene>
<dbReference type="RefSeq" id="WP_295574220.1">
    <property type="nucleotide sequence ID" value="NZ_FLQR01000003.1"/>
</dbReference>
<evidence type="ECO:0000313" key="3">
    <source>
        <dbReference type="EMBL" id="SBS71289.1"/>
    </source>
</evidence>
<organism evidence="3">
    <name type="scientific">uncultured Microbacterium sp</name>
    <dbReference type="NCBI Taxonomy" id="191216"/>
    <lineage>
        <taxon>Bacteria</taxon>
        <taxon>Bacillati</taxon>
        <taxon>Actinomycetota</taxon>
        <taxon>Actinomycetes</taxon>
        <taxon>Micrococcales</taxon>
        <taxon>Microbacteriaceae</taxon>
        <taxon>Microbacterium</taxon>
        <taxon>environmental samples</taxon>
    </lineage>
</organism>
<accession>A0A1Y5P1U1</accession>
<feature type="region of interest" description="Disordered" evidence="1">
    <location>
        <begin position="30"/>
        <end position="65"/>
    </location>
</feature>
<reference evidence="3" key="1">
    <citation type="submission" date="2016-03" db="EMBL/GenBank/DDBJ databases">
        <authorList>
            <person name="Ploux O."/>
        </authorList>
    </citation>
    <scope>NUCLEOTIDE SEQUENCE</scope>
    <source>
        <strain evidence="3">UC1</strain>
    </source>
</reference>
<sequence length="346" mass="35019">MAHGLRLLAQRSAVLSLALAATLALGACQPEPSTAPVSPSATAPASGTPDPSPTPSPTEAPQTSPTVLFGGDCAAVLPPSTTPAELGEVTAVDGYDGGTAVSTLGGLSCLFSGDVPLQVMAFPRSAVADDIVDRYREPVCEGYGYDGYGCRVGRESGGMWSLTTLGPSQWGDEATPTPLLDATADVVAANIAATAPPVPVDRTDAWWSATCGDLGADLDLVTILGVEDVESGYPADGGSDVATEIAVRAGSYLGYCAWYGFAGNELRAIQVWPYPGGAWAWERSADDLSEIETLPVTGATEARIGIDGTMAVADMTDGGNLVRVAVGEVDAAVPATLAAVMAALAG</sequence>
<protein>
    <recommendedName>
        <fullName evidence="4">DUF3558 domain-containing protein</fullName>
    </recommendedName>
</protein>
<dbReference type="AlphaFoldDB" id="A0A1Y5P1U1"/>
<feature type="chain" id="PRO_5039684701" description="DUF3558 domain-containing protein" evidence="2">
    <location>
        <begin position="27"/>
        <end position="346"/>
    </location>
</feature>
<feature type="compositionally biased region" description="Low complexity" evidence="1">
    <location>
        <begin position="30"/>
        <end position="49"/>
    </location>
</feature>
<evidence type="ECO:0000256" key="1">
    <source>
        <dbReference type="SAM" id="MobiDB-lite"/>
    </source>
</evidence>
<evidence type="ECO:0000256" key="2">
    <source>
        <dbReference type="SAM" id="SignalP"/>
    </source>
</evidence>
<evidence type="ECO:0008006" key="4">
    <source>
        <dbReference type="Google" id="ProtNLM"/>
    </source>
</evidence>
<feature type="signal peptide" evidence="2">
    <location>
        <begin position="1"/>
        <end position="26"/>
    </location>
</feature>
<dbReference type="EMBL" id="FLQR01000003">
    <property type="protein sequence ID" value="SBS71289.1"/>
    <property type="molecule type" value="Genomic_DNA"/>
</dbReference>
<keyword evidence="2" id="KW-0732">Signal</keyword>